<feature type="compositionally biased region" description="Acidic residues" evidence="1">
    <location>
        <begin position="524"/>
        <end position="549"/>
    </location>
</feature>
<feature type="compositionally biased region" description="Low complexity" evidence="1">
    <location>
        <begin position="365"/>
        <end position="379"/>
    </location>
</feature>
<feature type="region of interest" description="Disordered" evidence="1">
    <location>
        <begin position="515"/>
        <end position="553"/>
    </location>
</feature>
<feature type="compositionally biased region" description="Acidic residues" evidence="1">
    <location>
        <begin position="454"/>
        <end position="465"/>
    </location>
</feature>
<feature type="compositionally biased region" description="Acidic residues" evidence="1">
    <location>
        <begin position="591"/>
        <end position="606"/>
    </location>
</feature>
<reference evidence="3" key="1">
    <citation type="submission" date="2021-06" db="EMBL/GenBank/DDBJ databases">
        <authorList>
            <person name="Rolland C."/>
        </authorList>
    </citation>
    <scope>NUCLEOTIDE SEQUENCE</scope>
    <source>
        <strain evidence="3">347.936635</strain>
    </source>
</reference>
<dbReference type="InterPro" id="IPR025475">
    <property type="entry name" value="DUF4326"/>
</dbReference>
<dbReference type="Pfam" id="PF14216">
    <property type="entry name" value="DUF4326"/>
    <property type="match status" value="1"/>
</dbReference>
<name>A0A8F8KNF1_9VIRU</name>
<feature type="region of interest" description="Disordered" evidence="1">
    <location>
        <begin position="318"/>
        <end position="337"/>
    </location>
</feature>
<protein>
    <submittedName>
        <fullName evidence="3">DUF4326 protein</fullName>
    </submittedName>
</protein>
<gene>
    <name evidence="3" type="ORF">KOM_12_86</name>
</gene>
<feature type="compositionally biased region" description="Polar residues" evidence="1">
    <location>
        <begin position="608"/>
        <end position="617"/>
    </location>
</feature>
<organism evidence="3">
    <name type="scientific">Clandestinovirus</name>
    <dbReference type="NCBI Taxonomy" id="2831644"/>
    <lineage>
        <taxon>Viruses</taxon>
    </lineage>
</organism>
<evidence type="ECO:0000259" key="2">
    <source>
        <dbReference type="Pfam" id="PF14216"/>
    </source>
</evidence>
<sequence length="617" mass="70442">MNTLTSFKERVAFIMDLDQKEIIERAKYLVLHPRDVPQLTGRHVKVNSGLFASSFTSTKFGNGSQRFEHYRNFLKEKLADPENISFVGNLLRLRGDILLCACSPNICHGHLLALVANFDRIDRLEEVARGELAETNQELDALIKRVKNEINPPPAHTLIPVNPNRPKLFRDHVHDDETASFNGVRFSFISWPTREISVKFDRVRGHNDEYENPATLADCKIMAHIIDYFWDRIVQTPGYMTPRTPMEIGGWYPDVNTTRMRTAEVDRNGVTRGGWMTGLIGHAYGFTWYCPPEVMNPPHKSASKTAVQSPDTQIPMFPPLPSIRPVSPVSDAQQTREKRLKRFDPTPVVEEPMSTSLNSILNSSVNKSTTSSINNTNVKPSMTVDEGEYKPTLNGVMNTSAKKVAESPVLTDLRDLLQPKRSPSPEKKKKDKKEKVDEFEKFWNKVEKRTENNESGEESEEEEDIPPLGRRPRPSRIAPLNFGDRFDTPKFLLDIKPEDLDQTDKFSEQIHAIEQQQTVAVSTSEEEEIIYENDDEYRDRDEETEDENEGQTPEYEVLRAVTGATMEAVQTTTTAPAMGDYLTRTYQDMGYPDDNEEGYDFEEMDQLENATDYLTHQ</sequence>
<accession>A0A8F8KNF1</accession>
<proteinExistence type="predicted"/>
<feature type="compositionally biased region" description="Basic and acidic residues" evidence="1">
    <location>
        <begin position="412"/>
        <end position="452"/>
    </location>
</feature>
<feature type="region of interest" description="Disordered" evidence="1">
    <location>
        <begin position="588"/>
        <end position="617"/>
    </location>
</feature>
<evidence type="ECO:0000313" key="3">
    <source>
        <dbReference type="EMBL" id="QYA18356.1"/>
    </source>
</evidence>
<evidence type="ECO:0000256" key="1">
    <source>
        <dbReference type="SAM" id="MobiDB-lite"/>
    </source>
</evidence>
<feature type="region of interest" description="Disordered" evidence="1">
    <location>
        <begin position="365"/>
        <end position="487"/>
    </location>
</feature>
<dbReference type="EMBL" id="MZ420154">
    <property type="protein sequence ID" value="QYA18356.1"/>
    <property type="molecule type" value="Genomic_DNA"/>
</dbReference>
<feature type="domain" description="DUF4326" evidence="2">
    <location>
        <begin position="50"/>
        <end position="113"/>
    </location>
</feature>